<keyword evidence="4" id="KW-1185">Reference proteome</keyword>
<gene>
    <name evidence="3" type="ORF">SAMN04515674_11756</name>
</gene>
<dbReference type="OrthoDB" id="290051at2"/>
<keyword evidence="3" id="KW-0012">Acyltransferase</keyword>
<feature type="transmembrane region" description="Helical" evidence="1">
    <location>
        <begin position="317"/>
        <end position="339"/>
    </location>
</feature>
<name>A0A1I5Y6V5_9BACT</name>
<feature type="transmembrane region" description="Helical" evidence="1">
    <location>
        <begin position="278"/>
        <end position="297"/>
    </location>
</feature>
<keyword evidence="1" id="KW-0472">Membrane</keyword>
<feature type="transmembrane region" description="Helical" evidence="1">
    <location>
        <begin position="86"/>
        <end position="110"/>
    </location>
</feature>
<dbReference type="PANTHER" id="PTHR23028">
    <property type="entry name" value="ACETYLTRANSFERASE"/>
    <property type="match status" value="1"/>
</dbReference>
<feature type="domain" description="Acyltransferase 3" evidence="2">
    <location>
        <begin position="8"/>
        <end position="336"/>
    </location>
</feature>
<feature type="transmembrane region" description="Helical" evidence="1">
    <location>
        <begin position="223"/>
        <end position="240"/>
    </location>
</feature>
<dbReference type="InterPro" id="IPR050879">
    <property type="entry name" value="Acyltransferase_3"/>
</dbReference>
<dbReference type="InterPro" id="IPR002656">
    <property type="entry name" value="Acyl_transf_3_dom"/>
</dbReference>
<keyword evidence="3" id="KW-0808">Transferase</keyword>
<dbReference type="GO" id="GO:0016747">
    <property type="term" value="F:acyltransferase activity, transferring groups other than amino-acyl groups"/>
    <property type="evidence" value="ECO:0007669"/>
    <property type="project" value="InterPro"/>
</dbReference>
<feature type="transmembrane region" description="Helical" evidence="1">
    <location>
        <begin position="190"/>
        <end position="211"/>
    </location>
</feature>
<protein>
    <submittedName>
        <fullName evidence="3">Peptidoglycan/LPS O-acetylase OafA/YrhL, contains acyltransferase and SGNH-hydrolase domains</fullName>
    </submittedName>
</protein>
<feature type="transmembrane region" description="Helical" evidence="1">
    <location>
        <begin position="164"/>
        <end position="184"/>
    </location>
</feature>
<evidence type="ECO:0000256" key="1">
    <source>
        <dbReference type="SAM" id="Phobius"/>
    </source>
</evidence>
<dbReference type="Proteomes" id="UP000199306">
    <property type="component" value="Unassembled WGS sequence"/>
</dbReference>
<evidence type="ECO:0000259" key="2">
    <source>
        <dbReference type="Pfam" id="PF01757"/>
    </source>
</evidence>
<feature type="transmembrane region" description="Helical" evidence="1">
    <location>
        <begin position="42"/>
        <end position="65"/>
    </location>
</feature>
<keyword evidence="3" id="KW-0378">Hydrolase</keyword>
<reference evidence="3 4" key="1">
    <citation type="submission" date="2016-10" db="EMBL/GenBank/DDBJ databases">
        <authorList>
            <person name="de Groot N.N."/>
        </authorList>
    </citation>
    <scope>NUCLEOTIDE SEQUENCE [LARGE SCALE GENOMIC DNA]</scope>
    <source>
        <strain evidence="4">E92,LMG 26720,CCM 7988</strain>
    </source>
</reference>
<organism evidence="3 4">
    <name type="scientific">Pseudarcicella hirudinis</name>
    <dbReference type="NCBI Taxonomy" id="1079859"/>
    <lineage>
        <taxon>Bacteria</taxon>
        <taxon>Pseudomonadati</taxon>
        <taxon>Bacteroidota</taxon>
        <taxon>Cytophagia</taxon>
        <taxon>Cytophagales</taxon>
        <taxon>Flectobacillaceae</taxon>
        <taxon>Pseudarcicella</taxon>
    </lineage>
</organism>
<evidence type="ECO:0000313" key="3">
    <source>
        <dbReference type="EMBL" id="SFQ39903.1"/>
    </source>
</evidence>
<feature type="transmembrane region" description="Helical" evidence="1">
    <location>
        <begin position="246"/>
        <end position="266"/>
    </location>
</feature>
<sequence>MSSSKIINSIQLLRGIAAIVVVIYHISVFTKNSYSQFFYHNYFSIGFAGVDLFFVISGFIIHYTSQKYLNNPARFKEYLKKRFVRIYPIYWVTLGALVVVSIVLTDFLGIKLHTELPDTFSSAVRTMFLLPGHFAINAVSWTLSYELLFYAFFSLLIISGRFKVLGIICIIISLINGFYIKHLWGVVPFTYFGFFFSLYNVEFLFGYLLYFAYKKVDFSSLPGNLIVLAGSLGALIYWGGQVFDCAYYPRLIIFGIPAAFVVFSCLQLEKAGHLKVPDWCVLLGDASYVIYLIHIPALLLLNKLPSMFGFESAQVDWIGFNTLALFLIIIISVIIHKIIEKPLTTFLSRKMGLIST</sequence>
<dbReference type="GO" id="GO:0016787">
    <property type="term" value="F:hydrolase activity"/>
    <property type="evidence" value="ECO:0007669"/>
    <property type="project" value="UniProtKB-KW"/>
</dbReference>
<evidence type="ECO:0000313" key="4">
    <source>
        <dbReference type="Proteomes" id="UP000199306"/>
    </source>
</evidence>
<proteinExistence type="predicted"/>
<accession>A0A1I5Y6V5</accession>
<dbReference type="GO" id="GO:0016020">
    <property type="term" value="C:membrane"/>
    <property type="evidence" value="ECO:0007669"/>
    <property type="project" value="TreeGrafter"/>
</dbReference>
<dbReference type="STRING" id="1079859.SAMN04515674_11756"/>
<dbReference type="AlphaFoldDB" id="A0A1I5Y6V5"/>
<dbReference type="RefSeq" id="WP_092019315.1">
    <property type="nucleotide sequence ID" value="NZ_FOXH01000017.1"/>
</dbReference>
<keyword evidence="1" id="KW-1133">Transmembrane helix</keyword>
<dbReference type="EMBL" id="FOXH01000017">
    <property type="protein sequence ID" value="SFQ39903.1"/>
    <property type="molecule type" value="Genomic_DNA"/>
</dbReference>
<keyword evidence="1" id="KW-0812">Transmembrane</keyword>
<feature type="transmembrane region" description="Helical" evidence="1">
    <location>
        <begin position="130"/>
        <end position="152"/>
    </location>
</feature>
<dbReference type="GO" id="GO:0000271">
    <property type="term" value="P:polysaccharide biosynthetic process"/>
    <property type="evidence" value="ECO:0007669"/>
    <property type="project" value="TreeGrafter"/>
</dbReference>
<dbReference type="PANTHER" id="PTHR23028:SF131">
    <property type="entry name" value="BLR2367 PROTEIN"/>
    <property type="match status" value="1"/>
</dbReference>
<dbReference type="Pfam" id="PF01757">
    <property type="entry name" value="Acyl_transf_3"/>
    <property type="match status" value="1"/>
</dbReference>
<feature type="transmembrane region" description="Helical" evidence="1">
    <location>
        <begin position="12"/>
        <end position="30"/>
    </location>
</feature>